<accession>A0ABT2WZ59</accession>
<dbReference type="PANTHER" id="PTHR35894">
    <property type="entry name" value="GENERAL SECRETION PATHWAY PROTEIN A-RELATED"/>
    <property type="match status" value="1"/>
</dbReference>
<evidence type="ECO:0000313" key="4">
    <source>
        <dbReference type="Proteomes" id="UP001209535"/>
    </source>
</evidence>
<feature type="compositionally biased region" description="Basic and acidic residues" evidence="1">
    <location>
        <begin position="662"/>
        <end position="678"/>
    </location>
</feature>
<feature type="compositionally biased region" description="Basic and acidic residues" evidence="1">
    <location>
        <begin position="595"/>
        <end position="614"/>
    </location>
</feature>
<dbReference type="InterPro" id="IPR027417">
    <property type="entry name" value="P-loop_NTPase"/>
</dbReference>
<dbReference type="SMART" id="SM00382">
    <property type="entry name" value="AAA"/>
    <property type="match status" value="1"/>
</dbReference>
<feature type="compositionally biased region" description="Low complexity" evidence="1">
    <location>
        <begin position="477"/>
        <end position="492"/>
    </location>
</feature>
<dbReference type="InterPro" id="IPR003593">
    <property type="entry name" value="AAA+_ATPase"/>
</dbReference>
<feature type="compositionally biased region" description="Polar residues" evidence="1">
    <location>
        <begin position="517"/>
        <end position="529"/>
    </location>
</feature>
<feature type="domain" description="AAA+ ATPase" evidence="2">
    <location>
        <begin position="71"/>
        <end position="259"/>
    </location>
</feature>
<gene>
    <name evidence="3" type="ORF">OEZ60_02965</name>
</gene>
<feature type="region of interest" description="Disordered" evidence="1">
    <location>
        <begin position="472"/>
        <end position="678"/>
    </location>
</feature>
<sequence>MQTLCAILPSACHLGTVPTPFEFGGGWVSAYKAALDLHLSPVPAPDDGRGVFWSKAHRLAFDRLGFAAKSRAPLTIFTGEPGTGRSTLIRELARHEKAERITRIIPDPARLSGDTCAAVLEVFEEPHEPDRRDLNCAALAAFLKTAASDDSAPLLVIDDADGLSEDALSALCFFATGGLDEGPRLKLVLVGPPSLHDRINRAAPDLVGPSFELGPMTREDTADYVRHIVKAAGGRPDAFDAEAMKDIFDRTNGVPKRIDALRPDWSNAPPDSGAARTAGAPARVVNLPTSRITLRMPSGDAKPRTFAPQKPDPARSQRQTLPRFMVPKSKAPAAPTPDQAGSATPPAPPGPGSNLPVAPTARRAPATVLASILHRSGSAGEARLPLLILTVRADTEHPPPAAPPAPASGARPSTEAPALAPPSRPAGWRLEAIALILLATVGAAAHLTEPGTPFESRLSALRDRAETLFGAAPSRIAPAPTAAPESLAAASPRTSADQFRTAPAPTAAPESLGAASPRTSADQFRSAPSRTGPAPTAAPDSLGAASPRTSADQFRTPPSRTGPETALGSDHPAARALAPPKPRPRTILIRAANGGDERTGRRQADRNRGDRADGFGRNGFTGINRSGFGNVVVSGNGDGNRKVVRKGKGGSNGKGKGKSKGKSKDRSRGKDKDGGRKK</sequence>
<dbReference type="RefSeq" id="WP_263333065.1">
    <property type="nucleotide sequence ID" value="NZ_JAOVQO010000002.1"/>
</dbReference>
<dbReference type="SUPFAM" id="SSF52540">
    <property type="entry name" value="P-loop containing nucleoside triphosphate hydrolases"/>
    <property type="match status" value="1"/>
</dbReference>
<dbReference type="Proteomes" id="UP001209535">
    <property type="component" value="Unassembled WGS sequence"/>
</dbReference>
<feature type="region of interest" description="Disordered" evidence="1">
    <location>
        <begin position="260"/>
        <end position="359"/>
    </location>
</feature>
<dbReference type="InterPro" id="IPR049945">
    <property type="entry name" value="AAA_22"/>
</dbReference>
<feature type="compositionally biased region" description="Polar residues" evidence="1">
    <location>
        <begin position="547"/>
        <end position="559"/>
    </location>
</feature>
<comment type="caution">
    <text evidence="3">The sequence shown here is derived from an EMBL/GenBank/DDBJ whole genome shotgun (WGS) entry which is preliminary data.</text>
</comment>
<evidence type="ECO:0000256" key="1">
    <source>
        <dbReference type="SAM" id="MobiDB-lite"/>
    </source>
</evidence>
<dbReference type="InterPro" id="IPR052026">
    <property type="entry name" value="ExeA_AAA_ATPase_DNA-bind"/>
</dbReference>
<feature type="region of interest" description="Disordered" evidence="1">
    <location>
        <begin position="395"/>
        <end position="423"/>
    </location>
</feature>
<evidence type="ECO:0000313" key="3">
    <source>
        <dbReference type="EMBL" id="MCU9846956.1"/>
    </source>
</evidence>
<evidence type="ECO:0000259" key="2">
    <source>
        <dbReference type="SMART" id="SM00382"/>
    </source>
</evidence>
<dbReference type="Pfam" id="PF13401">
    <property type="entry name" value="AAA_22"/>
    <property type="match status" value="1"/>
</dbReference>
<dbReference type="Gene3D" id="3.40.50.300">
    <property type="entry name" value="P-loop containing nucleotide triphosphate hydrolases"/>
    <property type="match status" value="1"/>
</dbReference>
<reference evidence="3 4" key="1">
    <citation type="submission" date="2022-10" db="EMBL/GenBank/DDBJ databases">
        <title>Defluviimonas sp. nov., isolated from ocean surface sediments.</title>
        <authorList>
            <person name="He W."/>
            <person name="Wang L."/>
            <person name="Zhang D.-F."/>
        </authorList>
    </citation>
    <scope>NUCLEOTIDE SEQUENCE [LARGE SCALE GENOMIC DNA]</scope>
    <source>
        <strain evidence="3 4">WL0024</strain>
    </source>
</reference>
<proteinExistence type="predicted"/>
<dbReference type="EMBL" id="JAOVQO010000002">
    <property type="protein sequence ID" value="MCU9846956.1"/>
    <property type="molecule type" value="Genomic_DNA"/>
</dbReference>
<dbReference type="PANTHER" id="PTHR35894:SF1">
    <property type="entry name" value="PHOSPHORIBULOKINASE _ URIDINE KINASE FAMILY"/>
    <property type="match status" value="1"/>
</dbReference>
<keyword evidence="4" id="KW-1185">Reference proteome</keyword>
<protein>
    <submittedName>
        <fullName evidence="3">AAA family ATPase</fullName>
    </submittedName>
</protein>
<name>A0ABT2WZ59_9RHOB</name>
<organism evidence="3 4">
    <name type="scientific">Albidovulum salinarum</name>
    <dbReference type="NCBI Taxonomy" id="2984153"/>
    <lineage>
        <taxon>Bacteria</taxon>
        <taxon>Pseudomonadati</taxon>
        <taxon>Pseudomonadota</taxon>
        <taxon>Alphaproteobacteria</taxon>
        <taxon>Rhodobacterales</taxon>
        <taxon>Paracoccaceae</taxon>
        <taxon>Albidovulum</taxon>
    </lineage>
</organism>